<organism evidence="1 2">
    <name type="scientific">Hygrophoropsis aurantiaca</name>
    <dbReference type="NCBI Taxonomy" id="72124"/>
    <lineage>
        <taxon>Eukaryota</taxon>
        <taxon>Fungi</taxon>
        <taxon>Dikarya</taxon>
        <taxon>Basidiomycota</taxon>
        <taxon>Agaricomycotina</taxon>
        <taxon>Agaricomycetes</taxon>
        <taxon>Agaricomycetidae</taxon>
        <taxon>Boletales</taxon>
        <taxon>Coniophorineae</taxon>
        <taxon>Hygrophoropsidaceae</taxon>
        <taxon>Hygrophoropsis</taxon>
    </lineage>
</organism>
<reference evidence="1" key="1">
    <citation type="journal article" date="2021" name="New Phytol.">
        <title>Evolutionary innovations through gain and loss of genes in the ectomycorrhizal Boletales.</title>
        <authorList>
            <person name="Wu G."/>
            <person name="Miyauchi S."/>
            <person name="Morin E."/>
            <person name="Kuo A."/>
            <person name="Drula E."/>
            <person name="Varga T."/>
            <person name="Kohler A."/>
            <person name="Feng B."/>
            <person name="Cao Y."/>
            <person name="Lipzen A."/>
            <person name="Daum C."/>
            <person name="Hundley H."/>
            <person name="Pangilinan J."/>
            <person name="Johnson J."/>
            <person name="Barry K."/>
            <person name="LaButti K."/>
            <person name="Ng V."/>
            <person name="Ahrendt S."/>
            <person name="Min B."/>
            <person name="Choi I.G."/>
            <person name="Park H."/>
            <person name="Plett J.M."/>
            <person name="Magnuson J."/>
            <person name="Spatafora J.W."/>
            <person name="Nagy L.G."/>
            <person name="Henrissat B."/>
            <person name="Grigoriev I.V."/>
            <person name="Yang Z.L."/>
            <person name="Xu J."/>
            <person name="Martin F.M."/>
        </authorList>
    </citation>
    <scope>NUCLEOTIDE SEQUENCE</scope>
    <source>
        <strain evidence="1">ATCC 28755</strain>
    </source>
</reference>
<sequence>MNDDDQDSLFGSPPPSPARGRSPYLAFPQIGERAVRENANSRGISATQNVGTIALPGSHMSCSELPANLPALSLSGSSAHEHPQPRSRDLTSASAGHTAINSHPAPPTSSGSSYPGFVSPHSSCTPTTSRPSSRTGVRKRKPKPSAARTTSLPMTIPDSSAPLPANFLRNQQALLGIAGLVGGVKPARLAVRNQPRGSTSSNPIIIEDELNPPPIGQKPHRPIVDPDNLPAPTGSDVIASLIKQKNIFPVLESLLKLLVAGNNSAHTPDPSSASSAGPSLSFARPYGVAPVSSREIVSQEQPPNKRRRLSTVPAGAVDWDVPYPFAAGEGPSAYRDNWERERGRQLVTQLVTLIKGAMQNAALRKHMQKNKQRQRHGVLAEPQNENLIARMGGQCMREGEEEGEEEQLALIAQMREEEEEEEEQPDLQNMAHEQDDNTRAECRAGDILVPPIGSDSHATLDRLFASLLSGDSIPDISLPTGALGYTDPTSGSSGGWCTPTTDVSTQDFDQAAFEKFLAELQDFSPALVQPGVDTPAPDGSISIPEEASMNFDQFTNSAVSPSAPNTDSDMPNAVPNTPPDIVSMNSAILDDAIDPVLLAISIPPNPHPQAYSVLSTRATSPSPALSQSPVPSASSLGGPITPRWDTPFAEPEIWSANEESFAAASVPLEPQPKPSTPELSASQSPRPVHATIDSSIVTHNGGNIASSHSNLQFHASTFTRTGPSVAVPGISTKAISNKEDIVRRARERRRQLVTEIERAKVELWETSIEGGVLVQLAKEIG</sequence>
<dbReference type="Proteomes" id="UP000790377">
    <property type="component" value="Unassembled WGS sequence"/>
</dbReference>
<dbReference type="EMBL" id="MU267690">
    <property type="protein sequence ID" value="KAH7911071.1"/>
    <property type="molecule type" value="Genomic_DNA"/>
</dbReference>
<keyword evidence="2" id="KW-1185">Reference proteome</keyword>
<evidence type="ECO:0000313" key="2">
    <source>
        <dbReference type="Proteomes" id="UP000790377"/>
    </source>
</evidence>
<evidence type="ECO:0000313" key="1">
    <source>
        <dbReference type="EMBL" id="KAH7911071.1"/>
    </source>
</evidence>
<proteinExistence type="predicted"/>
<name>A0ACB8ADG5_9AGAM</name>
<comment type="caution">
    <text evidence="1">The sequence shown here is derived from an EMBL/GenBank/DDBJ whole genome shotgun (WGS) entry which is preliminary data.</text>
</comment>
<gene>
    <name evidence="1" type="ORF">BJ138DRAFT_1151491</name>
</gene>
<accession>A0ACB8ADG5</accession>
<protein>
    <submittedName>
        <fullName evidence="1">Uncharacterized protein</fullName>
    </submittedName>
</protein>